<dbReference type="Pfam" id="PF01248">
    <property type="entry name" value="Ribosomal_L7Ae"/>
    <property type="match status" value="1"/>
</dbReference>
<keyword evidence="5" id="KW-1185">Reference proteome</keyword>
<dbReference type="OrthoDB" id="29563at2759"/>
<accession>A0A8H7QEC8</accession>
<evidence type="ECO:0000313" key="5">
    <source>
        <dbReference type="Proteomes" id="UP000650833"/>
    </source>
</evidence>
<dbReference type="Proteomes" id="UP000650833">
    <property type="component" value="Unassembled WGS sequence"/>
</dbReference>
<feature type="non-terminal residue" evidence="4">
    <location>
        <position position="40"/>
    </location>
</feature>
<dbReference type="EMBL" id="JAEPRC010000844">
    <property type="protein sequence ID" value="KAG2191279.1"/>
    <property type="molecule type" value="Genomic_DNA"/>
</dbReference>
<dbReference type="InterPro" id="IPR018492">
    <property type="entry name" value="Ribosomal_eL8/Nhp2"/>
</dbReference>
<gene>
    <name evidence="4" type="ORF">INT46_002418</name>
</gene>
<proteinExistence type="inferred from homology"/>
<evidence type="ECO:0000313" key="4">
    <source>
        <dbReference type="EMBL" id="KAG2191279.1"/>
    </source>
</evidence>
<reference evidence="4" key="1">
    <citation type="submission" date="2020-12" db="EMBL/GenBank/DDBJ databases">
        <title>Metabolic potential, ecology and presence of endohyphal bacteria is reflected in genomic diversity of Mucoromycotina.</title>
        <authorList>
            <person name="Muszewska A."/>
            <person name="Okrasinska A."/>
            <person name="Steczkiewicz K."/>
            <person name="Drgas O."/>
            <person name="Orlowska M."/>
            <person name="Perlinska-Lenart U."/>
            <person name="Aleksandrzak-Piekarczyk T."/>
            <person name="Szatraj K."/>
            <person name="Zielenkiewicz U."/>
            <person name="Pilsyk S."/>
            <person name="Malc E."/>
            <person name="Mieczkowski P."/>
            <person name="Kruszewska J.S."/>
            <person name="Biernat P."/>
            <person name="Pawlowska J."/>
        </authorList>
    </citation>
    <scope>NUCLEOTIDE SEQUENCE</scope>
    <source>
        <strain evidence="4">CBS 226.32</strain>
    </source>
</reference>
<comment type="similarity">
    <text evidence="1">Belongs to the eukaryotic ribosomal protein eL8 family.</text>
</comment>
<dbReference type="InterPro" id="IPR029064">
    <property type="entry name" value="Ribosomal_eL30-like_sf"/>
</dbReference>
<name>A0A8H7QEC8_9FUNG</name>
<organism evidence="4 5">
    <name type="scientific">Mucor plumbeus</name>
    <dbReference type="NCBI Taxonomy" id="97098"/>
    <lineage>
        <taxon>Eukaryota</taxon>
        <taxon>Fungi</taxon>
        <taxon>Fungi incertae sedis</taxon>
        <taxon>Mucoromycota</taxon>
        <taxon>Mucoromycotina</taxon>
        <taxon>Mucoromycetes</taxon>
        <taxon>Mucorales</taxon>
        <taxon>Mucorineae</taxon>
        <taxon>Mucoraceae</taxon>
        <taxon>Mucor</taxon>
    </lineage>
</organism>
<dbReference type="InterPro" id="IPR004038">
    <property type="entry name" value="Ribosomal_eL8/eL30/eS12/Gad45"/>
</dbReference>
<protein>
    <recommendedName>
        <fullName evidence="3">Ribosomal protein eL8/eL30/eS12/Gadd45 domain-containing protein</fullName>
    </recommendedName>
</protein>
<feature type="domain" description="Ribosomal protein eL8/eL30/eS12/Gadd45" evidence="3">
    <location>
        <begin position="2"/>
        <end position="40"/>
    </location>
</feature>
<keyword evidence="2" id="KW-0687">Ribonucleoprotein</keyword>
<dbReference type="Gene3D" id="3.30.1330.30">
    <property type="match status" value="1"/>
</dbReference>
<dbReference type="GO" id="GO:1990904">
    <property type="term" value="C:ribonucleoprotein complex"/>
    <property type="evidence" value="ECO:0007669"/>
    <property type="project" value="UniProtKB-KW"/>
</dbReference>
<comment type="caution">
    <text evidence="4">The sequence shown here is derived from an EMBL/GenBank/DDBJ whole genome shotgun (WGS) entry which is preliminary data.</text>
</comment>
<evidence type="ECO:0000256" key="2">
    <source>
        <dbReference type="ARBA" id="ARBA00023274"/>
    </source>
</evidence>
<evidence type="ECO:0000256" key="1">
    <source>
        <dbReference type="ARBA" id="ARBA00007337"/>
    </source>
</evidence>
<dbReference type="AlphaFoldDB" id="A0A8H7QEC8"/>
<dbReference type="SUPFAM" id="SSF55315">
    <property type="entry name" value="L30e-like"/>
    <property type="match status" value="1"/>
</dbReference>
<evidence type="ECO:0000259" key="3">
    <source>
        <dbReference type="Pfam" id="PF01248"/>
    </source>
</evidence>
<sequence length="40" mass="4479">MIEAKKAQLVLIADDVDPIELVLWLPALCRKMGIPYAIVK</sequence>
<dbReference type="PRINTS" id="PR00881">
    <property type="entry name" value="L7ARS6FAMILY"/>
</dbReference>